<reference evidence="2" key="1">
    <citation type="submission" date="2020-11" db="EMBL/GenBank/DDBJ databases">
        <title>Sequencing the genomes of 1000 actinobacteria strains.</title>
        <authorList>
            <person name="Klenk H.-P."/>
        </authorList>
    </citation>
    <scope>NUCLEOTIDE SEQUENCE</scope>
    <source>
        <strain evidence="2">DSM 45632</strain>
    </source>
</reference>
<name>A0A931E0Y0_9CORY</name>
<evidence type="ECO:0000313" key="3">
    <source>
        <dbReference type="Proteomes" id="UP000658613"/>
    </source>
</evidence>
<dbReference type="Proteomes" id="UP000658613">
    <property type="component" value="Unassembled WGS sequence"/>
</dbReference>
<feature type="region of interest" description="Disordered" evidence="1">
    <location>
        <begin position="1"/>
        <end position="42"/>
    </location>
</feature>
<sequence length="42" mass="4556">MTASYDDSRFPGPDPYAPLKDLPSFELSSTDIVDGERIAPPS</sequence>
<organism evidence="2 3">
    <name type="scientific">Corynebacterium aquatimens</name>
    <dbReference type="NCBI Taxonomy" id="1190508"/>
    <lineage>
        <taxon>Bacteria</taxon>
        <taxon>Bacillati</taxon>
        <taxon>Actinomycetota</taxon>
        <taxon>Actinomycetes</taxon>
        <taxon>Mycobacteriales</taxon>
        <taxon>Corynebacteriaceae</taxon>
        <taxon>Corynebacterium</taxon>
    </lineage>
</organism>
<gene>
    <name evidence="2" type="ORF">IW254_000584</name>
</gene>
<protein>
    <submittedName>
        <fullName evidence="2">Uncharacterized protein</fullName>
    </submittedName>
</protein>
<dbReference type="EMBL" id="JADOUE010000001">
    <property type="protein sequence ID" value="MBG6121615.1"/>
    <property type="molecule type" value="Genomic_DNA"/>
</dbReference>
<dbReference type="AlphaFoldDB" id="A0A931E0Y0"/>
<evidence type="ECO:0000256" key="1">
    <source>
        <dbReference type="SAM" id="MobiDB-lite"/>
    </source>
</evidence>
<accession>A0A931E0Y0</accession>
<evidence type="ECO:0000313" key="2">
    <source>
        <dbReference type="EMBL" id="MBG6121615.1"/>
    </source>
</evidence>
<proteinExistence type="predicted"/>
<keyword evidence="3" id="KW-1185">Reference proteome</keyword>
<comment type="caution">
    <text evidence="2">The sequence shown here is derived from an EMBL/GenBank/DDBJ whole genome shotgun (WGS) entry which is preliminary data.</text>
</comment>